<sequence length="1324" mass="158045">MTQSMAVNVHILLDILQTSITQQGEYLDAKGAPWQPSPTKSNLFSTYVAVLRKNRVDPAHDILYYQYLKHIAQLPGTKWADKFAHFLHSQHLPIPAGIVAAPAFPTPGATQSQPNGAATVNALPLAKIQKLIWHRRAQRLQAQSTAAHKPTVVDARLYFEAWKKYTAVCKKRKATIGSLWQQAKQFRRTQLLRHPWQWWHARVRRVVRPRRFDHPSRYSVSNESCEVLGRLADEFFCFRLKSHTFARLARVYNCRLHWYQWQERSATLCQRRLFAKWQRRLRPDTPHDQDLERLAHSHYAHKLLERFSHRLARQDRLVQQALNHRQTGARRCVWQTWRAAYYRRITLQDHLTLFVVRRDQHRQRAALHVLRLFTKLQRSEHQRQTTRLHTYWHHWIYVWQQRVYRSDRAAGMAESLHSQIARHGIRRWYRLTRGYIAECAATRAYWHHGQLSQAFAHWQLRSGQQTQLCNQAVAHYHATLLRSTVLTWVHQTHIHQRLALLRAQWDSRQTQRLQRRVLVALRQQASHRARVWSLYCWYTSSQSASLRLRYLLRMGRRYRTIQRRKARAQQQAQDHRSMAALNALRQQANQSRSYRVQAHELRGMLAQEGAKRCLRAWSIMAGDLSDQRDQVETRVQQRQRKVSFTRWRAAWLERQVFSAYQQSLDVAKQWQMGRWLARWQHARWIHRNEQVAHVHAHSLLHRRTASLLEKWRTQANRRYQLHRTALVKDRARTQRIATRYLEHWIDRWRAREPRQQQAVDFYQHRQLALAYCQWSMRSVQHEDKMETARQCQHIQHLQRAWYQWMTAWRAKQVCGAVVPMAQFTAVIRQRTGTVAARFVFHFWLREALEQQRQVVVAERFRHQRWLRPLWHTWISQLAQVYEHRALETHVDTEPAAEIDGSYSHGWQDPSLDFANNGALTTVSDSFIGSQAVFEDLQRSETESLSTGYHATTYYSRRLQIVYLDRWQQLLRRRRRHHLRARRTNRLHRHEIAQTEAMQVPLAGRQITLTRPRQVLFADDVESGTQLLIPGHARLQYYFSLWRHCHQQNRQEAASPSTWQLFQQEQIKRQVWLCRAHRALSLQSQALKHWYQQHLAQQLLHQRLKAKAQRHWGRQHLAKAYWMLRFGASDQQHRRKLASLREKLCTFQAAHSLAPQWLRWVAQCSAQPIRARYALYQQQLVNSELQPTPALLPLVHAWPPSAGLLATVPVATQQHLCAMFLRTCDQVARRYYCHRVFFAQWNQWKARYYYVTATHGNHVSFARTWATMAYLRKAFRQLQTQFHRRQNAAIHPSLAKTADPALPVTTIPRNRHARARRRSHTQRRR</sequence>
<keyword evidence="3" id="KW-1185">Reference proteome</keyword>
<evidence type="ECO:0000256" key="1">
    <source>
        <dbReference type="SAM" id="MobiDB-lite"/>
    </source>
</evidence>
<proteinExistence type="predicted"/>
<feature type="region of interest" description="Disordered" evidence="1">
    <location>
        <begin position="1300"/>
        <end position="1324"/>
    </location>
</feature>
<protein>
    <recommendedName>
        <fullName evidence="4">Sfi1 spindle body domain-containing protein</fullName>
    </recommendedName>
</protein>
<organism evidence="2 3">
    <name type="scientific">Dimargaris verticillata</name>
    <dbReference type="NCBI Taxonomy" id="2761393"/>
    <lineage>
        <taxon>Eukaryota</taxon>
        <taxon>Fungi</taxon>
        <taxon>Fungi incertae sedis</taxon>
        <taxon>Zoopagomycota</taxon>
        <taxon>Kickxellomycotina</taxon>
        <taxon>Dimargaritomycetes</taxon>
        <taxon>Dimargaritales</taxon>
        <taxon>Dimargaritaceae</taxon>
        <taxon>Dimargaris</taxon>
    </lineage>
</organism>
<name>A0A9W8BCJ1_9FUNG</name>
<dbReference type="OrthoDB" id="13598at2759"/>
<accession>A0A9W8BCJ1</accession>
<feature type="compositionally biased region" description="Basic residues" evidence="1">
    <location>
        <begin position="1308"/>
        <end position="1324"/>
    </location>
</feature>
<gene>
    <name evidence="2" type="ORF">H4R34_000471</name>
</gene>
<evidence type="ECO:0008006" key="4">
    <source>
        <dbReference type="Google" id="ProtNLM"/>
    </source>
</evidence>
<evidence type="ECO:0000313" key="3">
    <source>
        <dbReference type="Proteomes" id="UP001151582"/>
    </source>
</evidence>
<comment type="caution">
    <text evidence="2">The sequence shown here is derived from an EMBL/GenBank/DDBJ whole genome shotgun (WGS) entry which is preliminary data.</text>
</comment>
<reference evidence="2" key="1">
    <citation type="submission" date="2022-07" db="EMBL/GenBank/DDBJ databases">
        <title>Phylogenomic reconstructions and comparative analyses of Kickxellomycotina fungi.</title>
        <authorList>
            <person name="Reynolds N.K."/>
            <person name="Stajich J.E."/>
            <person name="Barry K."/>
            <person name="Grigoriev I.V."/>
            <person name="Crous P."/>
            <person name="Smith M.E."/>
        </authorList>
    </citation>
    <scope>NUCLEOTIDE SEQUENCE</scope>
    <source>
        <strain evidence="2">RSA 567</strain>
    </source>
</reference>
<dbReference type="EMBL" id="JANBQB010000012">
    <property type="protein sequence ID" value="KAJ1984709.1"/>
    <property type="molecule type" value="Genomic_DNA"/>
</dbReference>
<dbReference type="Proteomes" id="UP001151582">
    <property type="component" value="Unassembled WGS sequence"/>
</dbReference>
<evidence type="ECO:0000313" key="2">
    <source>
        <dbReference type="EMBL" id="KAJ1984709.1"/>
    </source>
</evidence>